<evidence type="ECO:0000256" key="4">
    <source>
        <dbReference type="SAM" id="Coils"/>
    </source>
</evidence>
<evidence type="ECO:0000313" key="6">
    <source>
        <dbReference type="Proteomes" id="UP001443914"/>
    </source>
</evidence>
<dbReference type="GO" id="GO:0004842">
    <property type="term" value="F:ubiquitin-protein transferase activity"/>
    <property type="evidence" value="ECO:0007669"/>
    <property type="project" value="TreeGrafter"/>
</dbReference>
<organism evidence="5 6">
    <name type="scientific">Saponaria officinalis</name>
    <name type="common">Common soapwort</name>
    <name type="synonym">Lychnis saponaria</name>
    <dbReference type="NCBI Taxonomy" id="3572"/>
    <lineage>
        <taxon>Eukaryota</taxon>
        <taxon>Viridiplantae</taxon>
        <taxon>Streptophyta</taxon>
        <taxon>Embryophyta</taxon>
        <taxon>Tracheophyta</taxon>
        <taxon>Spermatophyta</taxon>
        <taxon>Magnoliopsida</taxon>
        <taxon>eudicotyledons</taxon>
        <taxon>Gunneridae</taxon>
        <taxon>Pentapetalae</taxon>
        <taxon>Caryophyllales</taxon>
        <taxon>Caryophyllaceae</taxon>
        <taxon>Caryophylleae</taxon>
        <taxon>Saponaria</taxon>
    </lineage>
</organism>
<gene>
    <name evidence="5" type="ORF">RND81_02G066000</name>
</gene>
<evidence type="ECO:0000256" key="2">
    <source>
        <dbReference type="ARBA" id="ARBA00022771"/>
    </source>
</evidence>
<dbReference type="InterPro" id="IPR013083">
    <property type="entry name" value="Znf_RING/FYVE/PHD"/>
</dbReference>
<keyword evidence="1" id="KW-0479">Metal-binding</keyword>
<proteinExistence type="predicted"/>
<feature type="coiled-coil region" evidence="4">
    <location>
        <begin position="119"/>
        <end position="157"/>
    </location>
</feature>
<keyword evidence="3" id="KW-0862">Zinc</keyword>
<dbReference type="PANTHER" id="PTHR42647">
    <property type="entry name" value="SBP (S-RIBONUCLEASE BINDING PROTEIN) FAMILY PROTEIN"/>
    <property type="match status" value="1"/>
</dbReference>
<dbReference type="GO" id="GO:0008270">
    <property type="term" value="F:zinc ion binding"/>
    <property type="evidence" value="ECO:0007669"/>
    <property type="project" value="UniProtKB-KW"/>
</dbReference>
<dbReference type="Proteomes" id="UP001443914">
    <property type="component" value="Unassembled WGS sequence"/>
</dbReference>
<dbReference type="PIRSF" id="PIRSF036836">
    <property type="entry name" value="RNase_bind_SBP1"/>
    <property type="match status" value="1"/>
</dbReference>
<protein>
    <recommendedName>
        <fullName evidence="7">RING-type domain-containing protein</fullName>
    </recommendedName>
</protein>
<dbReference type="PANTHER" id="PTHR42647:SF71">
    <property type="entry name" value="E3 UBIQUITIN-PROTEIN LIGASE BOI"/>
    <property type="match status" value="1"/>
</dbReference>
<dbReference type="EMBL" id="JBDFQZ010000002">
    <property type="protein sequence ID" value="KAK9748550.1"/>
    <property type="molecule type" value="Genomic_DNA"/>
</dbReference>
<evidence type="ECO:0000256" key="1">
    <source>
        <dbReference type="ARBA" id="ARBA00022723"/>
    </source>
</evidence>
<reference evidence="5" key="1">
    <citation type="submission" date="2024-03" db="EMBL/GenBank/DDBJ databases">
        <title>WGS assembly of Saponaria officinalis var. Norfolk2.</title>
        <authorList>
            <person name="Jenkins J."/>
            <person name="Shu S."/>
            <person name="Grimwood J."/>
            <person name="Barry K."/>
            <person name="Goodstein D."/>
            <person name="Schmutz J."/>
            <person name="Leebens-Mack J."/>
            <person name="Osbourn A."/>
        </authorList>
    </citation>
    <scope>NUCLEOTIDE SEQUENCE [LARGE SCALE GENOMIC DNA]</scope>
    <source>
        <strain evidence="5">JIC</strain>
    </source>
</reference>
<dbReference type="Gene3D" id="3.30.40.10">
    <property type="entry name" value="Zinc/RING finger domain, C3HC4 (zinc finger)"/>
    <property type="match status" value="1"/>
</dbReference>
<evidence type="ECO:0000256" key="3">
    <source>
        <dbReference type="ARBA" id="ARBA00022833"/>
    </source>
</evidence>
<sequence>MAYNDLCPLPPQIYGFNHEYLNSTNNLQQNQRSFVQGIGYDNRAQYMGYITNSSSSSNTTTFTNNNNDISLMNSIVCYQSFSDLLDNHGHELDHYLHFQGEKLKEALQQQKKQQMALILNNYQSKVMALLRQKEQDLQNLRAKTKMLEEYLRKKEEEAQVWQKIAREKNEMVIELNNMMKQNLRDNDNDNDNDDDTESVCDCETLKKNGRGNDSNEEMKYGCKWCKCKEMCVVFFPCKHVCCCKQCEPLLQFCLVCQSPKQTCMEILLS</sequence>
<keyword evidence="2" id="KW-0863">Zinc-finger</keyword>
<accession>A0AAW1ML20</accession>
<evidence type="ECO:0008006" key="7">
    <source>
        <dbReference type="Google" id="ProtNLM"/>
    </source>
</evidence>
<comment type="caution">
    <text evidence="5">The sequence shown here is derived from an EMBL/GenBank/DDBJ whole genome shotgun (WGS) entry which is preliminary data.</text>
</comment>
<name>A0AAW1ML20_SAPOF</name>
<keyword evidence="4" id="KW-0175">Coiled coil</keyword>
<dbReference type="AlphaFoldDB" id="A0AAW1ML20"/>
<keyword evidence="6" id="KW-1185">Reference proteome</keyword>
<evidence type="ECO:0000313" key="5">
    <source>
        <dbReference type="EMBL" id="KAK9748550.1"/>
    </source>
</evidence>